<dbReference type="Pfam" id="PF00005">
    <property type="entry name" value="ABC_tran"/>
    <property type="match status" value="1"/>
</dbReference>
<dbReference type="PANTHER" id="PTHR43152:SF3">
    <property type="entry name" value="UVRABC SYSTEM PROTEIN A"/>
    <property type="match status" value="1"/>
</dbReference>
<evidence type="ECO:0000256" key="13">
    <source>
        <dbReference type="ARBA" id="ARBA00042156"/>
    </source>
</evidence>
<evidence type="ECO:0000256" key="7">
    <source>
        <dbReference type="ARBA" id="ARBA00022840"/>
    </source>
</evidence>
<keyword evidence="5" id="KW-0227">DNA damage</keyword>
<evidence type="ECO:0000256" key="2">
    <source>
        <dbReference type="ARBA" id="ARBA00022490"/>
    </source>
</evidence>
<evidence type="ECO:0000256" key="1">
    <source>
        <dbReference type="ARBA" id="ARBA00004496"/>
    </source>
</evidence>
<gene>
    <name evidence="15" type="ORF">UU50_C0012G0001</name>
</gene>
<evidence type="ECO:0000256" key="8">
    <source>
        <dbReference type="ARBA" id="ARBA00022881"/>
    </source>
</evidence>
<reference evidence="15 16" key="1">
    <citation type="journal article" date="2015" name="Nature">
        <title>rRNA introns, odd ribosomes, and small enigmatic genomes across a large radiation of phyla.</title>
        <authorList>
            <person name="Brown C.T."/>
            <person name="Hug L.A."/>
            <person name="Thomas B.C."/>
            <person name="Sharon I."/>
            <person name="Castelle C.J."/>
            <person name="Singh A."/>
            <person name="Wilkins M.J."/>
            <person name="Williams K.H."/>
            <person name="Banfield J.F."/>
        </authorList>
    </citation>
    <scope>NUCLEOTIDE SEQUENCE [LARGE SCALE GENOMIC DNA]</scope>
</reference>
<dbReference type="PANTHER" id="PTHR43152">
    <property type="entry name" value="UVRABC SYSTEM PROTEIN A"/>
    <property type="match status" value="1"/>
</dbReference>
<comment type="subcellular location">
    <subcellularLocation>
        <location evidence="1">Cytoplasm</location>
    </subcellularLocation>
</comment>
<feature type="domain" description="AAA+ ATPase" evidence="14">
    <location>
        <begin position="226"/>
        <end position="462"/>
    </location>
</feature>
<keyword evidence="10" id="KW-0234">DNA repair</keyword>
<organism evidence="15 16">
    <name type="scientific">Candidatus Uhrbacteria bacterium GW2011_GWC1_41_20</name>
    <dbReference type="NCBI Taxonomy" id="1618983"/>
    <lineage>
        <taxon>Bacteria</taxon>
        <taxon>Candidatus Uhriibacteriota</taxon>
    </lineage>
</organism>
<dbReference type="GO" id="GO:0006281">
    <property type="term" value="P:DNA repair"/>
    <property type="evidence" value="ECO:0007669"/>
    <property type="project" value="UniProtKB-KW"/>
</dbReference>
<dbReference type="SMART" id="SM00382">
    <property type="entry name" value="AAA"/>
    <property type="match status" value="2"/>
</dbReference>
<evidence type="ECO:0000256" key="12">
    <source>
        <dbReference type="ARBA" id="ARBA00039316"/>
    </source>
</evidence>
<evidence type="ECO:0000313" key="16">
    <source>
        <dbReference type="Proteomes" id="UP000033930"/>
    </source>
</evidence>
<dbReference type="SUPFAM" id="SSF52540">
    <property type="entry name" value="P-loop containing nucleoside triphosphate hydrolases"/>
    <property type="match status" value="2"/>
</dbReference>
<keyword evidence="8" id="KW-0267">Excision nuclease</keyword>
<dbReference type="GO" id="GO:0016887">
    <property type="term" value="F:ATP hydrolysis activity"/>
    <property type="evidence" value="ECO:0007669"/>
    <property type="project" value="InterPro"/>
</dbReference>
<feature type="domain" description="AAA+ ATPase" evidence="14">
    <location>
        <begin position="23"/>
        <end position="154"/>
    </location>
</feature>
<accession>A0A0G0VDI2</accession>
<keyword evidence="3" id="KW-0677">Repeat</keyword>
<dbReference type="Gene3D" id="1.20.1580.10">
    <property type="entry name" value="ABC transporter ATPase like domain"/>
    <property type="match status" value="2"/>
</dbReference>
<dbReference type="InterPro" id="IPR003593">
    <property type="entry name" value="AAA+_ATPase"/>
</dbReference>
<evidence type="ECO:0000256" key="4">
    <source>
        <dbReference type="ARBA" id="ARBA00022741"/>
    </source>
</evidence>
<evidence type="ECO:0000259" key="14">
    <source>
        <dbReference type="SMART" id="SM00382"/>
    </source>
</evidence>
<keyword evidence="9" id="KW-0238">DNA-binding</keyword>
<dbReference type="GO" id="GO:0003677">
    <property type="term" value="F:DNA binding"/>
    <property type="evidence" value="ECO:0007669"/>
    <property type="project" value="UniProtKB-KW"/>
</dbReference>
<dbReference type="InterPro" id="IPR003439">
    <property type="entry name" value="ABC_transporter-like_ATP-bd"/>
</dbReference>
<evidence type="ECO:0000256" key="3">
    <source>
        <dbReference type="ARBA" id="ARBA00022737"/>
    </source>
</evidence>
<proteinExistence type="inferred from homology"/>
<evidence type="ECO:0000256" key="9">
    <source>
        <dbReference type="ARBA" id="ARBA00023125"/>
    </source>
</evidence>
<keyword evidence="7" id="KW-0067">ATP-binding</keyword>
<dbReference type="InterPro" id="IPR027417">
    <property type="entry name" value="P-loop_NTPase"/>
</dbReference>
<evidence type="ECO:0000313" key="15">
    <source>
        <dbReference type="EMBL" id="KKR98953.1"/>
    </source>
</evidence>
<comment type="similarity">
    <text evidence="11">Belongs to the ABC transporter superfamily. UvrA family.</text>
</comment>
<dbReference type="Proteomes" id="UP000033930">
    <property type="component" value="Unassembled WGS sequence"/>
</dbReference>
<dbReference type="GO" id="GO:0005737">
    <property type="term" value="C:cytoplasm"/>
    <property type="evidence" value="ECO:0007669"/>
    <property type="project" value="UniProtKB-SubCell"/>
</dbReference>
<protein>
    <recommendedName>
        <fullName evidence="12">UvrABC system protein A</fullName>
    </recommendedName>
    <alternativeName>
        <fullName evidence="13">Excinuclease ABC subunit A</fullName>
    </alternativeName>
</protein>
<dbReference type="GO" id="GO:0004518">
    <property type="term" value="F:nuclease activity"/>
    <property type="evidence" value="ECO:0007669"/>
    <property type="project" value="UniProtKB-KW"/>
</dbReference>
<keyword evidence="4" id="KW-0547">Nucleotide-binding</keyword>
<dbReference type="EMBL" id="LCAW01000012">
    <property type="protein sequence ID" value="KKR98953.1"/>
    <property type="molecule type" value="Genomic_DNA"/>
</dbReference>
<keyword evidence="6" id="KW-0228">DNA excision</keyword>
<evidence type="ECO:0000256" key="6">
    <source>
        <dbReference type="ARBA" id="ARBA00022769"/>
    </source>
</evidence>
<dbReference type="GO" id="GO:0005524">
    <property type="term" value="F:ATP binding"/>
    <property type="evidence" value="ECO:0007669"/>
    <property type="project" value="UniProtKB-KW"/>
</dbReference>
<evidence type="ECO:0000256" key="10">
    <source>
        <dbReference type="ARBA" id="ARBA00023204"/>
    </source>
</evidence>
<dbReference type="AlphaFoldDB" id="A0A0G0VDI2"/>
<name>A0A0G0VDI2_9BACT</name>
<evidence type="ECO:0000256" key="5">
    <source>
        <dbReference type="ARBA" id="ARBA00022763"/>
    </source>
</evidence>
<comment type="caution">
    <text evidence="15">The sequence shown here is derived from an EMBL/GenBank/DDBJ whole genome shotgun (WGS) entry which is preliminary data.</text>
</comment>
<evidence type="ECO:0000256" key="11">
    <source>
        <dbReference type="ARBA" id="ARBA00038000"/>
    </source>
</evidence>
<keyword evidence="2" id="KW-0963">Cytoplasm</keyword>
<sequence length="467" mass="51476">MNKIQVRNARANNLKHVSVDLPLQKLVAVVGKSGSGKSSFVYDILFRASQGIPVKAEVSKLPKVFILPQTAKVLKNKSFCETNFERLKKILSEIKSGELLIVDEPCAGMSKADRLIVLKLLHNAVKKGISIIVVEHSKDIIAGADYIIEFGPQSGSNGGEVIFQGSRDKFKKAKTPTSTYVFSDKASNVEYDRDPNKKALCMKGKQLTIKWITKNNLKDVSVSFPLCGLVCIAGRIGAGKTTLLSVIFSSLFKGKNAWKIRAGVKVKSIDGKANVRRSYFVDQSSLSSISTSTPATYLGILDSIRDVYSKLPESKKYKLTKSDFLVNKQINKATKDKINKVLFSGKSIYNVLEMTIDDVAKLFNAIPLVKRKLGFLQEVGLGYLALSQKSNTLSGGEAQRVRLAKILSKKLGDRCLYILDTPSRGLHLSDLPVLMTVLQKIIDKNNTVVIAENKEEIIVNCDYVIEL</sequence>
<dbReference type="Gene3D" id="3.40.50.300">
    <property type="entry name" value="P-loop containing nucleotide triphosphate hydrolases"/>
    <property type="match status" value="4"/>
</dbReference>